<dbReference type="Pfam" id="PF01658">
    <property type="entry name" value="Inos-1-P_synth"/>
    <property type="match status" value="1"/>
</dbReference>
<dbReference type="AlphaFoldDB" id="A0A7W5YUH8"/>
<keyword evidence="2" id="KW-0413">Isomerase</keyword>
<sequence length="312" mass="32883">MSKVHVGLVGVGNCASSLVQGVKFYRGSDYPDSAGFAVGDVVFTAAFDVTPAKIGKDLSEAIWAAPNNAAVFAEVPHLGVPVEEGVLGEDFGDLEDARGSATPQAVAERLRATGTHVLVSFLPVGHQRTTELYAEAALLAGCAFVNCMPAVLARSAEWAGRFEAAGLPLVGDDLKSQFGSTLVHRALVDTLTRAGVRLRDTYQLNAGGNMDFRAMRDPARMAGKKATKAKGMSAEGNVHVGAEYIPFLADRKIAYIRLEGEAFGGTTMEIELRMSVEDSPSAAGNVLEAVRQARRAMLDGRSGVLDVGVMKA</sequence>
<accession>A0A7W5YUH8</accession>
<dbReference type="GeneID" id="95395282"/>
<dbReference type="InterPro" id="IPR052199">
    <property type="entry name" value="MIPS"/>
</dbReference>
<dbReference type="PANTHER" id="PTHR43125:SF1">
    <property type="entry name" value="INOSITOL-3-PHOSPHATE SYNTHASE"/>
    <property type="match status" value="1"/>
</dbReference>
<evidence type="ECO:0000313" key="3">
    <source>
        <dbReference type="Proteomes" id="UP000579945"/>
    </source>
</evidence>
<dbReference type="Proteomes" id="UP000579945">
    <property type="component" value="Unassembled WGS sequence"/>
</dbReference>
<dbReference type="GO" id="GO:0004512">
    <property type="term" value="F:inositol-3-phosphate synthase activity"/>
    <property type="evidence" value="ECO:0007669"/>
    <property type="project" value="UniProtKB-EC"/>
</dbReference>
<dbReference type="RefSeq" id="WP_183661525.1">
    <property type="nucleotide sequence ID" value="NZ_BAAAXX010000077.1"/>
</dbReference>
<dbReference type="InterPro" id="IPR036291">
    <property type="entry name" value="NAD(P)-bd_dom_sf"/>
</dbReference>
<dbReference type="EC" id="5.5.1.4" evidence="2"/>
<dbReference type="GO" id="GO:0006021">
    <property type="term" value="P:inositol biosynthetic process"/>
    <property type="evidence" value="ECO:0007669"/>
    <property type="project" value="TreeGrafter"/>
</dbReference>
<feature type="domain" description="Myo-inositol-1-phosphate synthase GAPDH-like" evidence="1">
    <location>
        <begin position="179"/>
        <end position="279"/>
    </location>
</feature>
<dbReference type="Gene3D" id="3.30.360.10">
    <property type="entry name" value="Dihydrodipicolinate Reductase, domain 2"/>
    <property type="match status" value="1"/>
</dbReference>
<dbReference type="SUPFAM" id="SSF55347">
    <property type="entry name" value="Glyceraldehyde-3-phosphate dehydrogenase-like, C-terminal domain"/>
    <property type="match status" value="1"/>
</dbReference>
<organism evidence="2 3">
    <name type="scientific">Nonomuraea dietziae</name>
    <dbReference type="NCBI Taxonomy" id="65515"/>
    <lineage>
        <taxon>Bacteria</taxon>
        <taxon>Bacillati</taxon>
        <taxon>Actinomycetota</taxon>
        <taxon>Actinomycetes</taxon>
        <taxon>Streptosporangiales</taxon>
        <taxon>Streptosporangiaceae</taxon>
        <taxon>Nonomuraea</taxon>
    </lineage>
</organism>
<protein>
    <submittedName>
        <fullName evidence="2">Myo-inositol-1-phosphate synthase</fullName>
        <ecNumber evidence="2">5.5.1.4</ecNumber>
    </submittedName>
</protein>
<dbReference type="PANTHER" id="PTHR43125">
    <property type="entry name" value="INOSITOL-3-PHOSPHATE SYNTHASE"/>
    <property type="match status" value="1"/>
</dbReference>
<evidence type="ECO:0000259" key="1">
    <source>
        <dbReference type="Pfam" id="PF01658"/>
    </source>
</evidence>
<dbReference type="EMBL" id="JACIBV010000002">
    <property type="protein sequence ID" value="MBB3733329.1"/>
    <property type="molecule type" value="Genomic_DNA"/>
</dbReference>
<keyword evidence="3" id="KW-1185">Reference proteome</keyword>
<comment type="caution">
    <text evidence="2">The sequence shown here is derived from an EMBL/GenBank/DDBJ whole genome shotgun (WGS) entry which is preliminary data.</text>
</comment>
<dbReference type="InterPro" id="IPR013021">
    <property type="entry name" value="Myo-inos-1-P_Synthase_GAPDH"/>
</dbReference>
<reference evidence="2 3" key="1">
    <citation type="submission" date="2020-08" db="EMBL/GenBank/DDBJ databases">
        <title>Sequencing the genomes of 1000 actinobacteria strains.</title>
        <authorList>
            <person name="Klenk H.-P."/>
        </authorList>
    </citation>
    <scope>NUCLEOTIDE SEQUENCE [LARGE SCALE GENOMIC DNA]</scope>
    <source>
        <strain evidence="2 3">DSM 44320</strain>
    </source>
</reference>
<dbReference type="Gene3D" id="3.40.50.720">
    <property type="entry name" value="NAD(P)-binding Rossmann-like Domain"/>
    <property type="match status" value="1"/>
</dbReference>
<evidence type="ECO:0000313" key="2">
    <source>
        <dbReference type="EMBL" id="MBB3733329.1"/>
    </source>
</evidence>
<name>A0A7W5YUH8_9ACTN</name>
<proteinExistence type="predicted"/>
<gene>
    <name evidence="2" type="ORF">FHR33_009276</name>
</gene>
<dbReference type="SUPFAM" id="SSF51735">
    <property type="entry name" value="NAD(P)-binding Rossmann-fold domains"/>
    <property type="match status" value="1"/>
</dbReference>